<dbReference type="Proteomes" id="UP000095280">
    <property type="component" value="Unplaced"/>
</dbReference>
<feature type="region of interest" description="Disordered" evidence="1">
    <location>
        <begin position="1"/>
        <end position="28"/>
    </location>
</feature>
<evidence type="ECO:0000256" key="1">
    <source>
        <dbReference type="SAM" id="MobiDB-lite"/>
    </source>
</evidence>
<dbReference type="AlphaFoldDB" id="A0A1I8FD78"/>
<feature type="compositionally biased region" description="Polar residues" evidence="1">
    <location>
        <begin position="142"/>
        <end position="151"/>
    </location>
</feature>
<evidence type="ECO:0000313" key="3">
    <source>
        <dbReference type="WBParaSite" id="maker-unitig_30080-snap-gene-0.1-mRNA-1"/>
    </source>
</evidence>
<evidence type="ECO:0000313" key="2">
    <source>
        <dbReference type="Proteomes" id="UP000095280"/>
    </source>
</evidence>
<reference evidence="3" key="1">
    <citation type="submission" date="2016-11" db="UniProtKB">
        <authorList>
            <consortium name="WormBaseParasite"/>
        </authorList>
    </citation>
    <scope>IDENTIFICATION</scope>
</reference>
<organism evidence="2 3">
    <name type="scientific">Macrostomum lignano</name>
    <dbReference type="NCBI Taxonomy" id="282301"/>
    <lineage>
        <taxon>Eukaryota</taxon>
        <taxon>Metazoa</taxon>
        <taxon>Spiralia</taxon>
        <taxon>Lophotrochozoa</taxon>
        <taxon>Platyhelminthes</taxon>
        <taxon>Rhabditophora</taxon>
        <taxon>Macrostomorpha</taxon>
        <taxon>Macrostomida</taxon>
        <taxon>Macrostomidae</taxon>
        <taxon>Macrostomum</taxon>
    </lineage>
</organism>
<name>A0A1I8FD78_9PLAT</name>
<dbReference type="WBParaSite" id="maker-unitig_30080-snap-gene-0.1-mRNA-1">
    <property type="protein sequence ID" value="maker-unitig_30080-snap-gene-0.1-mRNA-1"/>
    <property type="gene ID" value="maker-unitig_30080-snap-gene-0.1"/>
</dbReference>
<sequence>TRLPLSRNQEARHQRRRNRSAGMCSDGRMPSPIIKSACWLFRPLSRRHGLCAWPWGAGLQFAKKDTLRNGLPVQRRHRQHQGGISEPRRRHRQLGVDGLSLSSAPLAVSVWQWAASAASAPATEKTRMLRLLRLFRHASKKSATSPSSNRWNESDRDLAGQAAWSGRPPAASWSTVRGGCGPCVLRPKFNQNERLHEFLSSGARLPRSCSDDRRGTLSRTVVNYLSKYEVVWPSIGWPADWNAACLASFVPATCSKYLTKKRTATTITKKIGNHSNWPPKPRLLRLCGID</sequence>
<keyword evidence="2" id="KW-1185">Reference proteome</keyword>
<feature type="region of interest" description="Disordered" evidence="1">
    <location>
        <begin position="142"/>
        <end position="167"/>
    </location>
</feature>
<protein>
    <submittedName>
        <fullName evidence="3">Integrase_H2C2 domain-containing protein</fullName>
    </submittedName>
</protein>
<accession>A0A1I8FD78</accession>
<proteinExistence type="predicted"/>